<reference evidence="3 4" key="1">
    <citation type="journal article" date="2018" name="Evol. Lett.">
        <title>Horizontal gene cluster transfer increased hallucinogenic mushroom diversity.</title>
        <authorList>
            <person name="Reynolds H.T."/>
            <person name="Vijayakumar V."/>
            <person name="Gluck-Thaler E."/>
            <person name="Korotkin H.B."/>
            <person name="Matheny P.B."/>
            <person name="Slot J.C."/>
        </authorList>
    </citation>
    <scope>NUCLEOTIDE SEQUENCE [LARGE SCALE GENOMIC DNA]</scope>
    <source>
        <strain evidence="3 4">SRW20</strain>
    </source>
</reference>
<dbReference type="Gene3D" id="3.40.50.1580">
    <property type="entry name" value="Nucleoside phosphorylase domain"/>
    <property type="match status" value="1"/>
</dbReference>
<dbReference type="EMBL" id="NHYE01001396">
    <property type="protein sequence ID" value="PPQ96093.1"/>
    <property type="molecule type" value="Genomic_DNA"/>
</dbReference>
<evidence type="ECO:0000313" key="4">
    <source>
        <dbReference type="Proteomes" id="UP000284706"/>
    </source>
</evidence>
<dbReference type="OrthoDB" id="416752at2759"/>
<organism evidence="3 4">
    <name type="scientific">Gymnopilus dilepis</name>
    <dbReference type="NCBI Taxonomy" id="231916"/>
    <lineage>
        <taxon>Eukaryota</taxon>
        <taxon>Fungi</taxon>
        <taxon>Dikarya</taxon>
        <taxon>Basidiomycota</taxon>
        <taxon>Agaricomycotina</taxon>
        <taxon>Agaricomycetes</taxon>
        <taxon>Agaricomycetidae</taxon>
        <taxon>Agaricales</taxon>
        <taxon>Agaricineae</taxon>
        <taxon>Hymenogastraceae</taxon>
        <taxon>Gymnopilus</taxon>
    </lineage>
</organism>
<dbReference type="CDD" id="cd17769">
    <property type="entry name" value="NP_TgUP-like"/>
    <property type="match status" value="1"/>
</dbReference>
<protein>
    <recommendedName>
        <fullName evidence="2">Nucleoside phosphorylase domain-containing protein</fullName>
    </recommendedName>
</protein>
<dbReference type="STRING" id="231916.A0A409XZF2"/>
<evidence type="ECO:0000313" key="3">
    <source>
        <dbReference type="EMBL" id="PPQ96093.1"/>
    </source>
</evidence>
<evidence type="ECO:0000256" key="1">
    <source>
        <dbReference type="SAM" id="MobiDB-lite"/>
    </source>
</evidence>
<feature type="region of interest" description="Disordered" evidence="1">
    <location>
        <begin position="266"/>
        <end position="295"/>
    </location>
</feature>
<dbReference type="PANTHER" id="PTHR43691">
    <property type="entry name" value="URIDINE PHOSPHORYLASE"/>
    <property type="match status" value="1"/>
</dbReference>
<dbReference type="GO" id="GO:0005829">
    <property type="term" value="C:cytosol"/>
    <property type="evidence" value="ECO:0007669"/>
    <property type="project" value="TreeGrafter"/>
</dbReference>
<sequence length="332" mass="36107">MKDLLTDANFPRTADQRVYHLGVRPGEVANRIVTVGSPSRAHTIASFLDAQPKPFVLNSERGFLTITGRYKGTPVSIVSIGMGNPNMDFFVREIRETVSGDLAIVRLGSCGALIDVPPGTVVVPKASVAITRNFDFDFSNPEKSDEPAYRISKPVAADDELTAEVEYIVQTVVEKLIMLCQVIKALQAGKPPNSASAIIAGTVNASADSFYSSQGRQTSFPDHNSHLIEHLQEKVENVATLEMETFHLFHLAACWVGRTVSPEVGSTPLTTGPVTPVIESSSPTQHLRRAPPPLPNSVIRAAATHMVFASRKSRDFITPQQVDELEHWTGQV</sequence>
<dbReference type="PANTHER" id="PTHR43691:SF14">
    <property type="entry name" value="URIDINE PHOSPHORYLASE"/>
    <property type="match status" value="1"/>
</dbReference>
<feature type="domain" description="Nucleoside phosphorylase" evidence="2">
    <location>
        <begin position="31"/>
        <end position="253"/>
    </location>
</feature>
<dbReference type="InParanoid" id="A0A409XZF2"/>
<accession>A0A409XZF2</accession>
<dbReference type="Proteomes" id="UP000284706">
    <property type="component" value="Unassembled WGS sequence"/>
</dbReference>
<dbReference type="SUPFAM" id="SSF53167">
    <property type="entry name" value="Purine and uridine phosphorylases"/>
    <property type="match status" value="1"/>
</dbReference>
<dbReference type="AlphaFoldDB" id="A0A409XZF2"/>
<dbReference type="GO" id="GO:0006218">
    <property type="term" value="P:uridine catabolic process"/>
    <property type="evidence" value="ECO:0007669"/>
    <property type="project" value="TreeGrafter"/>
</dbReference>
<proteinExistence type="predicted"/>
<comment type="caution">
    <text evidence="3">The sequence shown here is derived from an EMBL/GenBank/DDBJ whole genome shotgun (WGS) entry which is preliminary data.</text>
</comment>
<feature type="compositionally biased region" description="Polar residues" evidence="1">
    <location>
        <begin position="267"/>
        <end position="285"/>
    </location>
</feature>
<gene>
    <name evidence="3" type="ORF">CVT26_004725</name>
</gene>
<dbReference type="InterPro" id="IPR000845">
    <property type="entry name" value="Nucleoside_phosphorylase_d"/>
</dbReference>
<evidence type="ECO:0000259" key="2">
    <source>
        <dbReference type="Pfam" id="PF01048"/>
    </source>
</evidence>
<keyword evidence="4" id="KW-1185">Reference proteome</keyword>
<dbReference type="GO" id="GO:0004850">
    <property type="term" value="F:uridine phosphorylase activity"/>
    <property type="evidence" value="ECO:0007669"/>
    <property type="project" value="TreeGrafter"/>
</dbReference>
<name>A0A409XZF2_9AGAR</name>
<dbReference type="InterPro" id="IPR035994">
    <property type="entry name" value="Nucleoside_phosphorylase_sf"/>
</dbReference>
<dbReference type="Pfam" id="PF01048">
    <property type="entry name" value="PNP_UDP_1"/>
    <property type="match status" value="1"/>
</dbReference>